<reference evidence="1 2" key="1">
    <citation type="submission" date="2024-02" db="EMBL/GenBank/DDBJ databases">
        <title>High-quality chromosome-scale genome assembly of Pensacola bahiagrass (Paspalum notatum Flugge var. saurae).</title>
        <authorList>
            <person name="Vega J.M."/>
            <person name="Podio M."/>
            <person name="Orjuela J."/>
            <person name="Siena L.A."/>
            <person name="Pessino S.C."/>
            <person name="Combes M.C."/>
            <person name="Mariac C."/>
            <person name="Albertini E."/>
            <person name="Pupilli F."/>
            <person name="Ortiz J.P.A."/>
            <person name="Leblanc O."/>
        </authorList>
    </citation>
    <scope>NUCLEOTIDE SEQUENCE [LARGE SCALE GENOMIC DNA]</scope>
    <source>
        <strain evidence="1">R1</strain>
        <tissue evidence="1">Leaf</tissue>
    </source>
</reference>
<keyword evidence="2" id="KW-1185">Reference proteome</keyword>
<gene>
    <name evidence="1" type="ORF">U9M48_035054</name>
</gene>
<name>A0AAQ3UC71_PASNO</name>
<dbReference type="EMBL" id="CP144752">
    <property type="protein sequence ID" value="WVZ88540.1"/>
    <property type="molecule type" value="Genomic_DNA"/>
</dbReference>
<proteinExistence type="predicted"/>
<sequence>MLGNGDLRAPWQIGSGFEIVTCGPVGSGNGLWIRDCDLWSCRFRKWSGHEIPIVHRVIKVSMSSVCLDLKSDRSRVSPARRRSLMGWRQNPPRWYMHDASESEVNVEGKSLAISSFGRLVQSPALN</sequence>
<dbReference type="Proteomes" id="UP001341281">
    <property type="component" value="Chromosome 08"/>
</dbReference>
<organism evidence="1 2">
    <name type="scientific">Paspalum notatum var. saurae</name>
    <dbReference type="NCBI Taxonomy" id="547442"/>
    <lineage>
        <taxon>Eukaryota</taxon>
        <taxon>Viridiplantae</taxon>
        <taxon>Streptophyta</taxon>
        <taxon>Embryophyta</taxon>
        <taxon>Tracheophyta</taxon>
        <taxon>Spermatophyta</taxon>
        <taxon>Magnoliopsida</taxon>
        <taxon>Liliopsida</taxon>
        <taxon>Poales</taxon>
        <taxon>Poaceae</taxon>
        <taxon>PACMAD clade</taxon>
        <taxon>Panicoideae</taxon>
        <taxon>Andropogonodae</taxon>
        <taxon>Paspaleae</taxon>
        <taxon>Paspalinae</taxon>
        <taxon>Paspalum</taxon>
    </lineage>
</organism>
<evidence type="ECO:0000313" key="1">
    <source>
        <dbReference type="EMBL" id="WVZ88538.1"/>
    </source>
</evidence>
<dbReference type="EMBL" id="CP144752">
    <property type="protein sequence ID" value="WVZ88538.1"/>
    <property type="molecule type" value="Genomic_DNA"/>
</dbReference>
<dbReference type="AlphaFoldDB" id="A0AAQ3UC71"/>
<protein>
    <submittedName>
        <fullName evidence="1">Uncharacterized protein</fullName>
    </submittedName>
</protein>
<evidence type="ECO:0000313" key="2">
    <source>
        <dbReference type="Proteomes" id="UP001341281"/>
    </source>
</evidence>
<accession>A0AAQ3UC71</accession>